<dbReference type="PANTHER" id="PTHR48086">
    <property type="entry name" value="SODIUM/PROLINE SYMPORTER-RELATED"/>
    <property type="match status" value="1"/>
</dbReference>
<proteinExistence type="inferred from homology"/>
<dbReference type="GO" id="GO:0022857">
    <property type="term" value="F:transmembrane transporter activity"/>
    <property type="evidence" value="ECO:0007669"/>
    <property type="project" value="InterPro"/>
</dbReference>
<feature type="transmembrane region" description="Helical" evidence="9">
    <location>
        <begin position="386"/>
        <end position="403"/>
    </location>
</feature>
<reference evidence="10 11" key="1">
    <citation type="journal article" date="2011" name="Stand. Genomic Sci.">
        <title>Complete genome sequence of Haliscomenobacter hydrossis type strain (O).</title>
        <authorList>
            <consortium name="US DOE Joint Genome Institute (JGI-PGF)"/>
            <person name="Daligault H."/>
            <person name="Lapidus A."/>
            <person name="Zeytun A."/>
            <person name="Nolan M."/>
            <person name="Lucas S."/>
            <person name="Del Rio T.G."/>
            <person name="Tice H."/>
            <person name="Cheng J.F."/>
            <person name="Tapia R."/>
            <person name="Han C."/>
            <person name="Goodwin L."/>
            <person name="Pitluck S."/>
            <person name="Liolios K."/>
            <person name="Pagani I."/>
            <person name="Ivanova N."/>
            <person name="Huntemann M."/>
            <person name="Mavromatis K."/>
            <person name="Mikhailova N."/>
            <person name="Pati A."/>
            <person name="Chen A."/>
            <person name="Palaniappan K."/>
            <person name="Land M."/>
            <person name="Hauser L."/>
            <person name="Brambilla E.M."/>
            <person name="Rohde M."/>
            <person name="Verbarg S."/>
            <person name="Goker M."/>
            <person name="Bristow J."/>
            <person name="Eisen J.A."/>
            <person name="Markowitz V."/>
            <person name="Hugenholtz P."/>
            <person name="Kyrpides N.C."/>
            <person name="Klenk H.P."/>
            <person name="Woyke T."/>
        </authorList>
    </citation>
    <scope>NUCLEOTIDE SEQUENCE [LARGE SCALE GENOMIC DNA]</scope>
    <source>
        <strain evidence="11">ATCC 27775 / DSM 1100 / LMG 10767 / O</strain>
    </source>
</reference>
<feature type="transmembrane region" description="Helical" evidence="9">
    <location>
        <begin position="41"/>
        <end position="64"/>
    </location>
</feature>
<feature type="transmembrane region" description="Helical" evidence="9">
    <location>
        <begin position="220"/>
        <end position="238"/>
    </location>
</feature>
<feature type="transmembrane region" description="Helical" evidence="9">
    <location>
        <begin position="144"/>
        <end position="164"/>
    </location>
</feature>
<comment type="subcellular location">
    <subcellularLocation>
        <location evidence="1">Membrane</location>
        <topology evidence="1">Multi-pass membrane protein</topology>
    </subcellularLocation>
</comment>
<evidence type="ECO:0000256" key="5">
    <source>
        <dbReference type="ARBA" id="ARBA00022692"/>
    </source>
</evidence>
<dbReference type="STRING" id="760192.Halhy_2614"/>
<evidence type="ECO:0000256" key="4">
    <source>
        <dbReference type="ARBA" id="ARBA00022475"/>
    </source>
</evidence>
<dbReference type="EMBL" id="CP002691">
    <property type="protein sequence ID" value="AEE50483.1"/>
    <property type="molecule type" value="Genomic_DNA"/>
</dbReference>
<evidence type="ECO:0000256" key="2">
    <source>
        <dbReference type="ARBA" id="ARBA00006434"/>
    </source>
</evidence>
<evidence type="ECO:0000313" key="10">
    <source>
        <dbReference type="EMBL" id="AEE50483.1"/>
    </source>
</evidence>
<dbReference type="GO" id="GO:0005886">
    <property type="term" value="C:plasma membrane"/>
    <property type="evidence" value="ECO:0007669"/>
    <property type="project" value="TreeGrafter"/>
</dbReference>
<evidence type="ECO:0000256" key="6">
    <source>
        <dbReference type="ARBA" id="ARBA00022989"/>
    </source>
</evidence>
<comment type="similarity">
    <text evidence="2 8">Belongs to the sodium:solute symporter (SSF) (TC 2.A.21) family.</text>
</comment>
<feature type="transmembrane region" description="Helical" evidence="9">
    <location>
        <begin position="352"/>
        <end position="374"/>
    </location>
</feature>
<evidence type="ECO:0000256" key="3">
    <source>
        <dbReference type="ARBA" id="ARBA00022448"/>
    </source>
</evidence>
<reference key="2">
    <citation type="submission" date="2011-04" db="EMBL/GenBank/DDBJ databases">
        <title>Complete sequence of chromosome of Haliscomenobacter hydrossis DSM 1100.</title>
        <authorList>
            <consortium name="US DOE Joint Genome Institute (JGI-PGF)"/>
            <person name="Lucas S."/>
            <person name="Han J."/>
            <person name="Lapidus A."/>
            <person name="Bruce D."/>
            <person name="Goodwin L."/>
            <person name="Pitluck S."/>
            <person name="Peters L."/>
            <person name="Kyrpides N."/>
            <person name="Mavromatis K."/>
            <person name="Ivanova N."/>
            <person name="Ovchinnikova G."/>
            <person name="Pagani I."/>
            <person name="Daligault H."/>
            <person name="Detter J.C."/>
            <person name="Han C."/>
            <person name="Land M."/>
            <person name="Hauser L."/>
            <person name="Markowitz V."/>
            <person name="Cheng J.-F."/>
            <person name="Hugenholtz P."/>
            <person name="Woyke T."/>
            <person name="Wu D."/>
            <person name="Verbarg S."/>
            <person name="Frueling A."/>
            <person name="Brambilla E."/>
            <person name="Klenk H.-P."/>
            <person name="Eisen J.A."/>
        </authorList>
    </citation>
    <scope>NUCLEOTIDE SEQUENCE</scope>
    <source>
        <strain>DSM 1100</strain>
    </source>
</reference>
<keyword evidence="6 9" id="KW-1133">Transmembrane helix</keyword>
<feature type="transmembrane region" description="Helical" evidence="9">
    <location>
        <begin position="410"/>
        <end position="428"/>
    </location>
</feature>
<evidence type="ECO:0000256" key="8">
    <source>
        <dbReference type="RuleBase" id="RU362091"/>
    </source>
</evidence>
<feature type="transmembrane region" description="Helical" evidence="9">
    <location>
        <begin position="176"/>
        <end position="194"/>
    </location>
</feature>
<dbReference type="NCBIfam" id="TIGR00813">
    <property type="entry name" value="sss"/>
    <property type="match status" value="1"/>
</dbReference>
<evidence type="ECO:0000256" key="7">
    <source>
        <dbReference type="ARBA" id="ARBA00023136"/>
    </source>
</evidence>
<dbReference type="eggNOG" id="COG0591">
    <property type="taxonomic scope" value="Bacteria"/>
</dbReference>
<dbReference type="Pfam" id="PF00474">
    <property type="entry name" value="SSF"/>
    <property type="match status" value="1"/>
</dbReference>
<sequence>MLLTFIILYLAVTLLIGWWASRKVHSTADFVIAGKNLPTPILAAGLFATWFGSETVMGAPSSFIEGGLLGVMEDPFGAAMCLILVGLIYARPLYRLNILTFNDFYRMRFNRTTEIVSAIFMVPSYFGWIAAQLVALAIVMKSLVGLPLAYGILLCTVITVIYTYIGGMWAVSITDFVQTIMIVIGLAILTYVMYQRVGGWHNIQSKVPKDFFRFLPHSGWNHWIEYLAAWMTIGLGSIPQQDVFQRVMSARNAKIAVRACIIGGVMYLTIGFMPLLIGLCGRILYPEMLDGDPQMILPEMVLAHGSLALQILFFGALLSAILSTTSGAMLAPATVLGENLVKPFLKNPTDKMMLNIMRTSVVFVAICAAIMANLKSNIYELVGDSSSLSLVSLFVPLTAGLFWKRASSVGAVASMLIGMAVWVFYEYIQPSEIPSLVPGLMASILAMIIGSLFWKDQSYADFTEEAANRSGTV</sequence>
<evidence type="ECO:0000256" key="1">
    <source>
        <dbReference type="ARBA" id="ARBA00004141"/>
    </source>
</evidence>
<dbReference type="PROSITE" id="PS50283">
    <property type="entry name" value="NA_SOLUT_SYMP_3"/>
    <property type="match status" value="1"/>
</dbReference>
<dbReference type="OrthoDB" id="9789704at2"/>
<gene>
    <name evidence="10" type="ordered locus">Halhy_2614</name>
</gene>
<evidence type="ECO:0000256" key="9">
    <source>
        <dbReference type="SAM" id="Phobius"/>
    </source>
</evidence>
<feature type="transmembrane region" description="Helical" evidence="9">
    <location>
        <begin position="434"/>
        <end position="454"/>
    </location>
</feature>
<dbReference type="GO" id="GO:0046942">
    <property type="term" value="P:carboxylic acid transport"/>
    <property type="evidence" value="ECO:0007669"/>
    <property type="project" value="UniProtKB-ARBA"/>
</dbReference>
<keyword evidence="5 9" id="KW-0812">Transmembrane</keyword>
<keyword evidence="11" id="KW-1185">Reference proteome</keyword>
<name>F4KZP7_HALH1</name>
<keyword evidence="3" id="KW-0813">Transport</keyword>
<dbReference type="HOGENOM" id="CLU_018808_15_3_10"/>
<dbReference type="InterPro" id="IPR018212">
    <property type="entry name" value="Na/solute_symporter_CS"/>
</dbReference>
<dbReference type="PROSITE" id="PS00457">
    <property type="entry name" value="NA_SOLUT_SYMP_2"/>
    <property type="match status" value="1"/>
</dbReference>
<dbReference type="KEGG" id="hhy:Halhy_2614"/>
<evidence type="ECO:0000313" key="11">
    <source>
        <dbReference type="Proteomes" id="UP000008461"/>
    </source>
</evidence>
<dbReference type="AlphaFoldDB" id="F4KZP7"/>
<dbReference type="CDD" id="cd11474">
    <property type="entry name" value="SLC5sbd_CHT"/>
    <property type="match status" value="1"/>
</dbReference>
<keyword evidence="7 9" id="KW-0472">Membrane</keyword>
<dbReference type="InterPro" id="IPR050277">
    <property type="entry name" value="Sodium:Solute_Symporter"/>
</dbReference>
<keyword evidence="4" id="KW-1003">Cell membrane</keyword>
<dbReference type="InterPro" id="IPR038377">
    <property type="entry name" value="Na/Glc_symporter_sf"/>
</dbReference>
<dbReference type="Gene3D" id="1.20.1730.10">
    <property type="entry name" value="Sodium/glucose cotransporter"/>
    <property type="match status" value="1"/>
</dbReference>
<dbReference type="Proteomes" id="UP000008461">
    <property type="component" value="Chromosome"/>
</dbReference>
<dbReference type="RefSeq" id="WP_013765031.1">
    <property type="nucleotide sequence ID" value="NC_015510.1"/>
</dbReference>
<feature type="transmembrane region" description="Helical" evidence="9">
    <location>
        <begin position="305"/>
        <end position="331"/>
    </location>
</feature>
<organism evidence="10 11">
    <name type="scientific">Haliscomenobacter hydrossis (strain ATCC 27775 / DSM 1100 / LMG 10767 / O)</name>
    <dbReference type="NCBI Taxonomy" id="760192"/>
    <lineage>
        <taxon>Bacteria</taxon>
        <taxon>Pseudomonadati</taxon>
        <taxon>Bacteroidota</taxon>
        <taxon>Saprospiria</taxon>
        <taxon>Saprospirales</taxon>
        <taxon>Haliscomenobacteraceae</taxon>
        <taxon>Haliscomenobacter</taxon>
    </lineage>
</organism>
<protein>
    <submittedName>
        <fullName evidence="10">SSS sodium solute transporter superfamily</fullName>
    </submittedName>
</protein>
<feature type="transmembrane region" description="Helical" evidence="9">
    <location>
        <begin position="115"/>
        <end position="138"/>
    </location>
</feature>
<dbReference type="PANTHER" id="PTHR48086:SF7">
    <property type="entry name" value="SODIUM-SOLUTE SYMPORTER-RELATED"/>
    <property type="match status" value="1"/>
</dbReference>
<feature type="transmembrane region" description="Helical" evidence="9">
    <location>
        <begin position="259"/>
        <end position="285"/>
    </location>
</feature>
<accession>F4KZP7</accession>
<feature type="transmembrane region" description="Helical" evidence="9">
    <location>
        <begin position="6"/>
        <end position="21"/>
    </location>
</feature>
<feature type="transmembrane region" description="Helical" evidence="9">
    <location>
        <begin position="76"/>
        <end position="94"/>
    </location>
</feature>
<dbReference type="InterPro" id="IPR001734">
    <property type="entry name" value="Na/solute_symporter"/>
</dbReference>